<dbReference type="GeneID" id="59260073"/>
<name>A0A8H6ASN9_9HELO</name>
<dbReference type="PANTHER" id="PTHR38795">
    <property type="entry name" value="DUF6604 DOMAIN-CONTAINING PROTEIN"/>
    <property type="match status" value="1"/>
</dbReference>
<keyword evidence="2" id="KW-1185">Reference proteome</keyword>
<gene>
    <name evidence="1" type="ORF">Bfra_006007</name>
</gene>
<sequence length="352" mass="40705">MASKNTYCTEQGNLSGVKFSNNLVITDTYTRFPERGLLSNGRLAPDWSKQWLVSIGAVMKASNTEIRNQQLIEGVRQLDIRLIMPHDDPLFLYTQRPMYCGIVALRLSMSYDEAGLAHFDYHLVMIFTAHLYHECVRTNFILKRRPAMETMIKLHRKEILDENVPKSADEVYNIFSKHFLLSKVSNREYTRAKPSLNLTMLKLSRNTLSQAIRPFLEHQAAFNEATNNFQNLVQELPSARIMSDKYRRVKRQLTSLQLLRVLEDFLPDEMLKIQFDYIALTIVCYRLLEKIRLGIDPTEKQNPKRMLSTEIEPAYLFMTLDTLSKGRTGGENPLLKIAAGVSDKFFEEILNS</sequence>
<dbReference type="EMBL" id="JABFCT010000010">
    <property type="protein sequence ID" value="KAF5872645.1"/>
    <property type="molecule type" value="Genomic_DNA"/>
</dbReference>
<dbReference type="Proteomes" id="UP000531561">
    <property type="component" value="Unassembled WGS sequence"/>
</dbReference>
<protein>
    <submittedName>
        <fullName evidence="1">Uncharacterized protein</fullName>
    </submittedName>
</protein>
<accession>A0A8H6ASN9</accession>
<comment type="caution">
    <text evidence="1">The sequence shown here is derived from an EMBL/GenBank/DDBJ whole genome shotgun (WGS) entry which is preliminary data.</text>
</comment>
<reference evidence="1 2" key="1">
    <citation type="journal article" date="2020" name="Phytopathology">
        <title>A high-quality genome resource of Botrytis fragariae, a new and rapidly spreading fungal pathogen causing strawberry gray mold in the U.S.A.</title>
        <authorList>
            <person name="Wu Y."/>
            <person name="Saski C.A."/>
            <person name="Schnabel G."/>
            <person name="Xiao S."/>
            <person name="Hu M."/>
        </authorList>
    </citation>
    <scope>NUCLEOTIDE SEQUENCE [LARGE SCALE GENOMIC DNA]</scope>
    <source>
        <strain evidence="1 2">BVB16</strain>
    </source>
</reference>
<proteinExistence type="predicted"/>
<dbReference type="OrthoDB" id="5238236at2759"/>
<dbReference type="RefSeq" id="XP_037191591.1">
    <property type="nucleotide sequence ID" value="XM_037336381.1"/>
</dbReference>
<dbReference type="PANTHER" id="PTHR38795:SF1">
    <property type="entry name" value="DUF6604 DOMAIN-CONTAINING PROTEIN"/>
    <property type="match status" value="1"/>
</dbReference>
<dbReference type="AlphaFoldDB" id="A0A8H6ASN9"/>
<organism evidence="1 2">
    <name type="scientific">Botrytis fragariae</name>
    <dbReference type="NCBI Taxonomy" id="1964551"/>
    <lineage>
        <taxon>Eukaryota</taxon>
        <taxon>Fungi</taxon>
        <taxon>Dikarya</taxon>
        <taxon>Ascomycota</taxon>
        <taxon>Pezizomycotina</taxon>
        <taxon>Leotiomycetes</taxon>
        <taxon>Helotiales</taxon>
        <taxon>Sclerotiniaceae</taxon>
        <taxon>Botrytis</taxon>
    </lineage>
</organism>
<evidence type="ECO:0000313" key="2">
    <source>
        <dbReference type="Proteomes" id="UP000531561"/>
    </source>
</evidence>
<evidence type="ECO:0000313" key="1">
    <source>
        <dbReference type="EMBL" id="KAF5872645.1"/>
    </source>
</evidence>